<reference evidence="2 3" key="1">
    <citation type="submission" date="2019-05" db="EMBL/GenBank/DDBJ databases">
        <title>Another draft genome of Portunus trituberculatus and its Hox gene families provides insights of decapod evolution.</title>
        <authorList>
            <person name="Jeong J.-H."/>
            <person name="Song I."/>
            <person name="Kim S."/>
            <person name="Choi T."/>
            <person name="Kim D."/>
            <person name="Ryu S."/>
            <person name="Kim W."/>
        </authorList>
    </citation>
    <scope>NUCLEOTIDE SEQUENCE [LARGE SCALE GENOMIC DNA]</scope>
    <source>
        <tissue evidence="2">Muscle</tissue>
    </source>
</reference>
<organism evidence="2 3">
    <name type="scientific">Portunus trituberculatus</name>
    <name type="common">Swimming crab</name>
    <name type="synonym">Neptunus trituberculatus</name>
    <dbReference type="NCBI Taxonomy" id="210409"/>
    <lineage>
        <taxon>Eukaryota</taxon>
        <taxon>Metazoa</taxon>
        <taxon>Ecdysozoa</taxon>
        <taxon>Arthropoda</taxon>
        <taxon>Crustacea</taxon>
        <taxon>Multicrustacea</taxon>
        <taxon>Malacostraca</taxon>
        <taxon>Eumalacostraca</taxon>
        <taxon>Eucarida</taxon>
        <taxon>Decapoda</taxon>
        <taxon>Pleocyemata</taxon>
        <taxon>Brachyura</taxon>
        <taxon>Eubrachyura</taxon>
        <taxon>Portunoidea</taxon>
        <taxon>Portunidae</taxon>
        <taxon>Portuninae</taxon>
        <taxon>Portunus</taxon>
    </lineage>
</organism>
<evidence type="ECO:0000256" key="1">
    <source>
        <dbReference type="SAM" id="SignalP"/>
    </source>
</evidence>
<proteinExistence type="predicted"/>
<feature type="signal peptide" evidence="1">
    <location>
        <begin position="1"/>
        <end position="23"/>
    </location>
</feature>
<gene>
    <name evidence="2" type="ORF">E2C01_093593</name>
</gene>
<evidence type="ECO:0000313" key="3">
    <source>
        <dbReference type="Proteomes" id="UP000324222"/>
    </source>
</evidence>
<sequence>MQLGRAWAVVLLVLVATAAVTEAKKGKGRGKNRRKFGSRGIIKNFKSEASRAYYNHNGVSTLDDCCGRSVLIGLTHYNVW</sequence>
<dbReference type="EMBL" id="VSRR010113160">
    <property type="protein sequence ID" value="MPC98234.1"/>
    <property type="molecule type" value="Genomic_DNA"/>
</dbReference>
<comment type="caution">
    <text evidence="2">The sequence shown here is derived from an EMBL/GenBank/DDBJ whole genome shotgun (WGS) entry which is preliminary data.</text>
</comment>
<protein>
    <submittedName>
        <fullName evidence="2">Uncharacterized protein</fullName>
    </submittedName>
</protein>
<keyword evidence="1" id="KW-0732">Signal</keyword>
<keyword evidence="3" id="KW-1185">Reference proteome</keyword>
<accession>A0A5B7K0V6</accession>
<dbReference type="Proteomes" id="UP000324222">
    <property type="component" value="Unassembled WGS sequence"/>
</dbReference>
<name>A0A5B7K0V6_PORTR</name>
<feature type="chain" id="PRO_5023100460" evidence="1">
    <location>
        <begin position="24"/>
        <end position="80"/>
    </location>
</feature>
<evidence type="ECO:0000313" key="2">
    <source>
        <dbReference type="EMBL" id="MPC98234.1"/>
    </source>
</evidence>
<dbReference type="AlphaFoldDB" id="A0A5B7K0V6"/>